<dbReference type="InterPro" id="IPR000086">
    <property type="entry name" value="NUDIX_hydrolase_dom"/>
</dbReference>
<dbReference type="Pfam" id="PF00293">
    <property type="entry name" value="NUDIX"/>
    <property type="match status" value="1"/>
</dbReference>
<dbReference type="AlphaFoldDB" id="A0A2H0XD04"/>
<dbReference type="CDD" id="cd02883">
    <property type="entry name" value="NUDIX_Hydrolase"/>
    <property type="match status" value="1"/>
</dbReference>
<organism evidence="4 5">
    <name type="scientific">candidate division WWE3 bacterium CG08_land_8_20_14_0_20_41_10</name>
    <dbReference type="NCBI Taxonomy" id="1975085"/>
    <lineage>
        <taxon>Bacteria</taxon>
        <taxon>Katanobacteria</taxon>
    </lineage>
</organism>
<comment type="caution">
    <text evidence="4">The sequence shown here is derived from an EMBL/GenBank/DDBJ whole genome shotgun (WGS) entry which is preliminary data.</text>
</comment>
<comment type="cofactor">
    <cofactor evidence="1">
        <name>Mg(2+)</name>
        <dbReference type="ChEBI" id="CHEBI:18420"/>
    </cofactor>
</comment>
<evidence type="ECO:0000259" key="3">
    <source>
        <dbReference type="PROSITE" id="PS51462"/>
    </source>
</evidence>
<dbReference type="InterPro" id="IPR020476">
    <property type="entry name" value="Nudix_hydrolase"/>
</dbReference>
<accession>A0A2H0XD04</accession>
<evidence type="ECO:0000313" key="5">
    <source>
        <dbReference type="Proteomes" id="UP000231252"/>
    </source>
</evidence>
<gene>
    <name evidence="4" type="ORF">COT50_00005</name>
</gene>
<name>A0A2H0XD04_UNCKA</name>
<dbReference type="SUPFAM" id="SSF55811">
    <property type="entry name" value="Nudix"/>
    <property type="match status" value="1"/>
</dbReference>
<evidence type="ECO:0000256" key="2">
    <source>
        <dbReference type="ARBA" id="ARBA00022801"/>
    </source>
</evidence>
<dbReference type="Gene3D" id="3.90.79.10">
    <property type="entry name" value="Nucleoside Triphosphate Pyrophosphohydrolase"/>
    <property type="match status" value="1"/>
</dbReference>
<dbReference type="PANTHER" id="PTHR43046">
    <property type="entry name" value="GDP-MANNOSE MANNOSYL HYDROLASE"/>
    <property type="match status" value="1"/>
</dbReference>
<dbReference type="InterPro" id="IPR015797">
    <property type="entry name" value="NUDIX_hydrolase-like_dom_sf"/>
</dbReference>
<dbReference type="PANTHER" id="PTHR43046:SF14">
    <property type="entry name" value="MUTT_NUDIX FAMILY PROTEIN"/>
    <property type="match status" value="1"/>
</dbReference>
<protein>
    <recommendedName>
        <fullName evidence="3">Nudix hydrolase domain-containing protein</fullName>
    </recommendedName>
</protein>
<reference evidence="5" key="1">
    <citation type="submission" date="2017-09" db="EMBL/GenBank/DDBJ databases">
        <title>Depth-based differentiation of microbial function through sediment-hosted aquifers and enrichment of novel symbionts in the deep terrestrial subsurface.</title>
        <authorList>
            <person name="Probst A.J."/>
            <person name="Ladd B."/>
            <person name="Jarett J.K."/>
            <person name="Geller-Mcgrath D.E."/>
            <person name="Sieber C.M.K."/>
            <person name="Emerson J.B."/>
            <person name="Anantharaman K."/>
            <person name="Thomas B.C."/>
            <person name="Malmstrom R."/>
            <person name="Stieglmeier M."/>
            <person name="Klingl A."/>
            <person name="Woyke T."/>
            <person name="Ryan C.M."/>
            <person name="Banfield J.F."/>
        </authorList>
    </citation>
    <scope>NUCLEOTIDE SEQUENCE [LARGE SCALE GENOMIC DNA]</scope>
</reference>
<evidence type="ECO:0000313" key="4">
    <source>
        <dbReference type="EMBL" id="PIS22793.1"/>
    </source>
</evidence>
<dbReference type="PRINTS" id="PR00502">
    <property type="entry name" value="NUDIXFAMILY"/>
</dbReference>
<sequence>MCNIQPILLVTRAVVFDDAGRRVLVVQRIVDDTVDSGCWELPGGKVAKGEKLQSSLVREIREETGYLIDPEKQPTLVLDRYVEIPKYKGYMMVELYLLLKSDYA</sequence>
<proteinExistence type="predicted"/>
<dbReference type="PROSITE" id="PS51462">
    <property type="entry name" value="NUDIX"/>
    <property type="match status" value="1"/>
</dbReference>
<evidence type="ECO:0000256" key="1">
    <source>
        <dbReference type="ARBA" id="ARBA00001946"/>
    </source>
</evidence>
<dbReference type="EMBL" id="PEYU01000001">
    <property type="protein sequence ID" value="PIS22793.1"/>
    <property type="molecule type" value="Genomic_DNA"/>
</dbReference>
<keyword evidence="2" id="KW-0378">Hydrolase</keyword>
<dbReference type="GO" id="GO:0016787">
    <property type="term" value="F:hydrolase activity"/>
    <property type="evidence" value="ECO:0007669"/>
    <property type="project" value="UniProtKB-KW"/>
</dbReference>
<dbReference type="Proteomes" id="UP000231252">
    <property type="component" value="Unassembled WGS sequence"/>
</dbReference>
<feature type="domain" description="Nudix hydrolase" evidence="3">
    <location>
        <begin position="6"/>
        <end position="104"/>
    </location>
</feature>